<dbReference type="Gene3D" id="1.25.40.590">
    <property type="entry name" value="Type IV / VI secretion system, DotU"/>
    <property type="match status" value="1"/>
</dbReference>
<evidence type="ECO:0000313" key="4">
    <source>
        <dbReference type="EMBL" id="SSW94936.1"/>
    </source>
</evidence>
<gene>
    <name evidence="4" type="ORF">ARTV_0591</name>
</gene>
<dbReference type="PANTHER" id="PTHR36153:SF1">
    <property type="entry name" value="TYPE VI SECRETION SYSTEM COMPONENT TSSM1"/>
    <property type="match status" value="1"/>
</dbReference>
<dbReference type="Pfam" id="PF09850">
    <property type="entry name" value="DotU"/>
    <property type="match status" value="1"/>
</dbReference>
<feature type="transmembrane region" description="Helical" evidence="1">
    <location>
        <begin position="149"/>
        <end position="170"/>
    </location>
</feature>
<evidence type="ECO:0000256" key="1">
    <source>
        <dbReference type="SAM" id="Phobius"/>
    </source>
</evidence>
<dbReference type="InterPro" id="IPR025743">
    <property type="entry name" value="TssM1_N"/>
</dbReference>
<feature type="domain" description="Type IV / VI secretion system DotU" evidence="2">
    <location>
        <begin position="3"/>
        <end position="167"/>
    </location>
</feature>
<feature type="domain" description="Type VI secretion system component TssM1 N-terminal" evidence="3">
    <location>
        <begin position="347"/>
        <end position="421"/>
    </location>
</feature>
<protein>
    <recommendedName>
        <fullName evidence="5">IcmF-related N-terminal domain-containing protein</fullName>
    </recommendedName>
</protein>
<evidence type="ECO:0000259" key="2">
    <source>
        <dbReference type="Pfam" id="PF09850"/>
    </source>
</evidence>
<evidence type="ECO:0008006" key="5">
    <source>
        <dbReference type="Google" id="ProtNLM"/>
    </source>
</evidence>
<sequence length="422" mass="49409">MKAQDNALMHGYDKQDIDDAHFSVLVWVDEVILNAGSEWLEQWRLSSLQQLSYDSKLGGLTFFERLKSISIDRFQARLVYVCCLLCGFRGRYATDGEMALNHLIDQEINNLPDHFRHFMTNKNLSLMPATLSHTDSHAQPIMSKGWEQYLAIGIILALYLLASVILFNLATEKNKRVGMKKFFCVVGILLLMIGLLCLCFAMVALWSLPTLMALWLFLGCLCGLLIIYVSWLVIPKTQRWIKQWLMKKRYGRNRLERQLWRHWKRGAGIQKRWRLTWRQYAPPWYVVLGMQGGDQRGLLADSQIPSLAGMQSRSVNERQFSCRWWFFRRAMYLVMSSYFSTDRPLYRQAWQRLTTWFTKVRPPAGIVLCLPKDLLLHANSKVRFQTARLMREQLALLQQRLDYRLSVWVVVTHSECLPGFQI</sequence>
<keyword evidence="1" id="KW-0472">Membrane</keyword>
<dbReference type="InterPro" id="IPR017732">
    <property type="entry name" value="T4/T6SS_DotU"/>
</dbReference>
<reference evidence="4" key="1">
    <citation type="submission" date="2018-04" db="EMBL/GenBank/DDBJ databases">
        <authorList>
            <person name="Go L.Y."/>
            <person name="Mitchell J.A."/>
        </authorList>
    </citation>
    <scope>NUCLEOTIDE SEQUENCE</scope>
    <source>
        <strain evidence="4">ARTV</strain>
    </source>
</reference>
<keyword evidence="1" id="KW-1133">Transmembrane helix</keyword>
<dbReference type="InterPro" id="IPR053156">
    <property type="entry name" value="T6SS_TssM-like"/>
</dbReference>
<dbReference type="EMBL" id="UFQR01000002">
    <property type="protein sequence ID" value="SSW94936.1"/>
    <property type="molecule type" value="Genomic_DNA"/>
</dbReference>
<dbReference type="InterPro" id="IPR036259">
    <property type="entry name" value="MFS_trans_sf"/>
</dbReference>
<dbReference type="PANTHER" id="PTHR36153">
    <property type="entry name" value="INNER MEMBRANE PROTEIN-RELATED"/>
    <property type="match status" value="1"/>
</dbReference>
<accession>A0A3B0MKM6</accession>
<dbReference type="SUPFAM" id="SSF103473">
    <property type="entry name" value="MFS general substrate transporter"/>
    <property type="match status" value="1"/>
</dbReference>
<proteinExistence type="predicted"/>
<feature type="transmembrane region" description="Helical" evidence="1">
    <location>
        <begin position="212"/>
        <end position="234"/>
    </location>
</feature>
<dbReference type="AlphaFoldDB" id="A0A3B0MKM6"/>
<organism evidence="4">
    <name type="scientific">Arsenophonus endosymbiont of Trialeurodes vaporariorum</name>
    <dbReference type="NCBI Taxonomy" id="235567"/>
    <lineage>
        <taxon>Bacteria</taxon>
        <taxon>Pseudomonadati</taxon>
        <taxon>Pseudomonadota</taxon>
        <taxon>Gammaproteobacteria</taxon>
        <taxon>Enterobacterales</taxon>
        <taxon>Morganellaceae</taxon>
        <taxon>Arsenophonus</taxon>
    </lineage>
</organism>
<keyword evidence="1" id="KW-0812">Transmembrane</keyword>
<dbReference type="Pfam" id="PF14331">
    <property type="entry name" value="IcmF-related_N"/>
    <property type="match status" value="1"/>
</dbReference>
<feature type="transmembrane region" description="Helical" evidence="1">
    <location>
        <begin position="182"/>
        <end position="206"/>
    </location>
</feature>
<dbReference type="InterPro" id="IPR038522">
    <property type="entry name" value="T4/T6SS_DotU_sf"/>
</dbReference>
<evidence type="ECO:0000259" key="3">
    <source>
        <dbReference type="Pfam" id="PF14331"/>
    </source>
</evidence>
<name>A0A3B0MKM6_9GAMM</name>